<reference evidence="1 2" key="1">
    <citation type="submission" date="2020-07" db="EMBL/GenBank/DDBJ databases">
        <title>Comparative genomics of pyrophilous fungi reveals a link between fire events and developmental genes.</title>
        <authorList>
            <consortium name="DOE Joint Genome Institute"/>
            <person name="Steindorff A.S."/>
            <person name="Carver A."/>
            <person name="Calhoun S."/>
            <person name="Stillman K."/>
            <person name="Liu H."/>
            <person name="Lipzen A."/>
            <person name="Pangilinan J."/>
            <person name="Labutti K."/>
            <person name="Bruns T.D."/>
            <person name="Grigoriev I.V."/>
        </authorList>
    </citation>
    <scope>NUCLEOTIDE SEQUENCE [LARGE SCALE GENOMIC DNA]</scope>
    <source>
        <strain evidence="1 2">CBS 144469</strain>
    </source>
</reference>
<name>A0A8H6I8R8_9AGAR</name>
<dbReference type="AlphaFoldDB" id="A0A8H6I8R8"/>
<comment type="caution">
    <text evidence="1">The sequence shown here is derived from an EMBL/GenBank/DDBJ whole genome shotgun (WGS) entry which is preliminary data.</text>
</comment>
<dbReference type="Proteomes" id="UP000521943">
    <property type="component" value="Unassembled WGS sequence"/>
</dbReference>
<evidence type="ECO:0000313" key="2">
    <source>
        <dbReference type="Proteomes" id="UP000521943"/>
    </source>
</evidence>
<evidence type="ECO:0000313" key="1">
    <source>
        <dbReference type="EMBL" id="KAF6761020.1"/>
    </source>
</evidence>
<protein>
    <submittedName>
        <fullName evidence="1">Uncharacterized protein</fullName>
    </submittedName>
</protein>
<accession>A0A8H6I8R8</accession>
<organism evidence="1 2">
    <name type="scientific">Ephemerocybe angulata</name>
    <dbReference type="NCBI Taxonomy" id="980116"/>
    <lineage>
        <taxon>Eukaryota</taxon>
        <taxon>Fungi</taxon>
        <taxon>Dikarya</taxon>
        <taxon>Basidiomycota</taxon>
        <taxon>Agaricomycotina</taxon>
        <taxon>Agaricomycetes</taxon>
        <taxon>Agaricomycetidae</taxon>
        <taxon>Agaricales</taxon>
        <taxon>Agaricineae</taxon>
        <taxon>Psathyrellaceae</taxon>
        <taxon>Ephemerocybe</taxon>
    </lineage>
</organism>
<dbReference type="EMBL" id="JACGCI010000011">
    <property type="protein sequence ID" value="KAF6761020.1"/>
    <property type="molecule type" value="Genomic_DNA"/>
</dbReference>
<proteinExistence type="predicted"/>
<sequence>MDWNKDERATIPERFVIRSMMKLKRCRFLVGSHHDVLIPRAPSPSVSPSIAPYYALQTYVELPRRPRLVHPTTTPLDRSAPPHLQHSPLLPEFDSFSAHLHRSSSAILGATSSLCSSQPESPFRHTPDPMRLAVGPAPSTGVAGPLRTYRMLPLIPHSYFFTSTPALKSTLSSLISVRHQATSPYPICVGSGDGLNKILEERLEGETVGRLGRNLSAVLGVVLVVEGKA</sequence>
<gene>
    <name evidence="1" type="ORF">DFP72DRAFT_1166040</name>
</gene>
<keyword evidence="2" id="KW-1185">Reference proteome</keyword>